<dbReference type="InterPro" id="IPR036638">
    <property type="entry name" value="HLH_DNA-bd_sf"/>
</dbReference>
<reference evidence="1 2" key="1">
    <citation type="submission" date="2018-12" db="EMBL/GenBank/DDBJ databases">
        <authorList>
            <person name="Sun L."/>
            <person name="Chen Z."/>
        </authorList>
    </citation>
    <scope>NUCLEOTIDE SEQUENCE [LARGE SCALE GENOMIC DNA]</scope>
    <source>
        <strain evidence="1 2">3-5-3</strain>
    </source>
</reference>
<sequence length="72" mass="8285">MASKAYQPHERPKKGSRVNEELLTIIENLRYELAALAGERDFTNPHVLELSQRLDKYIVMAQHQMVSGYAVE</sequence>
<dbReference type="InterPro" id="IPR037208">
    <property type="entry name" value="Spo0E-like_sf"/>
</dbReference>
<protein>
    <submittedName>
        <fullName evidence="1">Aspartyl-phosphate phosphatase Spo0E family protein</fullName>
    </submittedName>
</protein>
<dbReference type="Gene3D" id="4.10.280.10">
    <property type="entry name" value="Helix-loop-helix DNA-binding domain"/>
    <property type="match status" value="1"/>
</dbReference>
<proteinExistence type="predicted"/>
<comment type="caution">
    <text evidence="1">The sequence shown here is derived from an EMBL/GenBank/DDBJ whole genome shotgun (WGS) entry which is preliminary data.</text>
</comment>
<dbReference type="EMBL" id="RZNX01000003">
    <property type="protein sequence ID" value="RUT31560.1"/>
    <property type="molecule type" value="Genomic_DNA"/>
</dbReference>
<evidence type="ECO:0000313" key="2">
    <source>
        <dbReference type="Proteomes" id="UP000272464"/>
    </source>
</evidence>
<gene>
    <name evidence="1" type="ORF">EJP77_09160</name>
</gene>
<evidence type="ECO:0000313" key="1">
    <source>
        <dbReference type="EMBL" id="RUT31560.1"/>
    </source>
</evidence>
<dbReference type="SUPFAM" id="SSF140500">
    <property type="entry name" value="BAS1536-like"/>
    <property type="match status" value="1"/>
</dbReference>
<dbReference type="InterPro" id="IPR018540">
    <property type="entry name" value="Spo0E-like"/>
</dbReference>
<dbReference type="AlphaFoldDB" id="A0A433XC57"/>
<keyword evidence="2" id="KW-1185">Reference proteome</keyword>
<organism evidence="1 2">
    <name type="scientific">Paenibacillus zeisoli</name>
    <dbReference type="NCBI Taxonomy" id="2496267"/>
    <lineage>
        <taxon>Bacteria</taxon>
        <taxon>Bacillati</taxon>
        <taxon>Bacillota</taxon>
        <taxon>Bacilli</taxon>
        <taxon>Bacillales</taxon>
        <taxon>Paenibacillaceae</taxon>
        <taxon>Paenibacillus</taxon>
    </lineage>
</organism>
<accession>A0A433XC57</accession>
<dbReference type="GO" id="GO:0046983">
    <property type="term" value="F:protein dimerization activity"/>
    <property type="evidence" value="ECO:0007669"/>
    <property type="project" value="InterPro"/>
</dbReference>
<dbReference type="RefSeq" id="WP_127198941.1">
    <property type="nucleotide sequence ID" value="NZ_RZNX01000003.1"/>
</dbReference>
<name>A0A433XC57_9BACL</name>
<dbReference type="OrthoDB" id="2653890at2"/>
<dbReference type="GO" id="GO:0043937">
    <property type="term" value="P:regulation of sporulation"/>
    <property type="evidence" value="ECO:0007669"/>
    <property type="project" value="InterPro"/>
</dbReference>
<dbReference type="Proteomes" id="UP000272464">
    <property type="component" value="Unassembled WGS sequence"/>
</dbReference>
<dbReference type="Pfam" id="PF09388">
    <property type="entry name" value="SpoOE-like"/>
    <property type="match status" value="1"/>
</dbReference>